<dbReference type="SUPFAM" id="SSF158235">
    <property type="entry name" value="SOCS box-like"/>
    <property type="match status" value="1"/>
</dbReference>
<accession>R7TYB2</accession>
<dbReference type="Pfam" id="PF07525">
    <property type="entry name" value="SOCS_box"/>
    <property type="match status" value="1"/>
</dbReference>
<dbReference type="GO" id="GO:0035556">
    <property type="term" value="P:intracellular signal transduction"/>
    <property type="evidence" value="ECO:0007669"/>
    <property type="project" value="InterPro"/>
</dbReference>
<dbReference type="HOGENOM" id="CLU_1016509_0_0_1"/>
<reference evidence="3 5" key="2">
    <citation type="journal article" date="2013" name="Nature">
        <title>Insights into bilaterian evolution from three spiralian genomes.</title>
        <authorList>
            <person name="Simakov O."/>
            <person name="Marletaz F."/>
            <person name="Cho S.J."/>
            <person name="Edsinger-Gonzales E."/>
            <person name="Havlak P."/>
            <person name="Hellsten U."/>
            <person name="Kuo D.H."/>
            <person name="Larsson T."/>
            <person name="Lv J."/>
            <person name="Arendt D."/>
            <person name="Savage R."/>
            <person name="Osoegawa K."/>
            <person name="de Jong P."/>
            <person name="Grimwood J."/>
            <person name="Chapman J.A."/>
            <person name="Shapiro H."/>
            <person name="Aerts A."/>
            <person name="Otillar R.P."/>
            <person name="Terry A.Y."/>
            <person name="Boore J.L."/>
            <person name="Grigoriev I.V."/>
            <person name="Lindberg D.R."/>
            <person name="Seaver E.C."/>
            <person name="Weisblat D.A."/>
            <person name="Putnam N.H."/>
            <person name="Rokhsar D.S."/>
        </authorList>
    </citation>
    <scope>NUCLEOTIDE SEQUENCE</scope>
    <source>
        <strain evidence="3 5">I ESC-2004</strain>
    </source>
</reference>
<name>R7TYB2_CAPTE</name>
<dbReference type="EMBL" id="KB308962">
    <property type="protein sequence ID" value="ELT95955.1"/>
    <property type="molecule type" value="Genomic_DNA"/>
</dbReference>
<dbReference type="AlphaFoldDB" id="R7TYB2"/>
<dbReference type="EMBL" id="AMQN01002354">
    <property type="status" value="NOT_ANNOTATED_CDS"/>
    <property type="molecule type" value="Genomic_DNA"/>
</dbReference>
<dbReference type="PROSITE" id="PS50225">
    <property type="entry name" value="SOCS"/>
    <property type="match status" value="1"/>
</dbReference>
<protein>
    <recommendedName>
        <fullName evidence="2">SOCS box domain-containing protein</fullName>
    </recommendedName>
</protein>
<feature type="region of interest" description="Disordered" evidence="1">
    <location>
        <begin position="1"/>
        <end position="27"/>
    </location>
</feature>
<proteinExistence type="predicted"/>
<dbReference type="InterPro" id="IPR001496">
    <property type="entry name" value="SOCS_box"/>
</dbReference>
<reference evidence="4" key="3">
    <citation type="submission" date="2015-06" db="UniProtKB">
        <authorList>
            <consortium name="EnsemblMetazoa"/>
        </authorList>
    </citation>
    <scope>IDENTIFICATION</scope>
</reference>
<dbReference type="Proteomes" id="UP000014760">
    <property type="component" value="Unassembled WGS sequence"/>
</dbReference>
<dbReference type="InterPro" id="IPR036770">
    <property type="entry name" value="Ankyrin_rpt-contain_sf"/>
</dbReference>
<gene>
    <name evidence="3" type="ORF">CAPTEDRAFT_186679</name>
</gene>
<organism evidence="3">
    <name type="scientific">Capitella teleta</name>
    <name type="common">Polychaete worm</name>
    <dbReference type="NCBI Taxonomy" id="283909"/>
    <lineage>
        <taxon>Eukaryota</taxon>
        <taxon>Metazoa</taxon>
        <taxon>Spiralia</taxon>
        <taxon>Lophotrochozoa</taxon>
        <taxon>Annelida</taxon>
        <taxon>Polychaeta</taxon>
        <taxon>Sedentaria</taxon>
        <taxon>Scolecida</taxon>
        <taxon>Capitellidae</taxon>
        <taxon>Capitella</taxon>
    </lineage>
</organism>
<reference evidence="5" key="1">
    <citation type="submission" date="2012-12" db="EMBL/GenBank/DDBJ databases">
        <authorList>
            <person name="Hellsten U."/>
            <person name="Grimwood J."/>
            <person name="Chapman J.A."/>
            <person name="Shapiro H."/>
            <person name="Aerts A."/>
            <person name="Otillar R.P."/>
            <person name="Terry A.Y."/>
            <person name="Boore J.L."/>
            <person name="Simakov O."/>
            <person name="Marletaz F."/>
            <person name="Cho S.-J."/>
            <person name="Edsinger-Gonzales E."/>
            <person name="Havlak P."/>
            <person name="Kuo D.-H."/>
            <person name="Larsson T."/>
            <person name="Lv J."/>
            <person name="Arendt D."/>
            <person name="Savage R."/>
            <person name="Osoegawa K."/>
            <person name="de Jong P."/>
            <person name="Lindberg D.R."/>
            <person name="Seaver E.C."/>
            <person name="Weisblat D.A."/>
            <person name="Putnam N.H."/>
            <person name="Grigoriev I.V."/>
            <person name="Rokhsar D.S."/>
        </authorList>
    </citation>
    <scope>NUCLEOTIDE SEQUENCE</scope>
    <source>
        <strain evidence="5">I ESC-2004</strain>
    </source>
</reference>
<sequence>MKLNEEQEEDLYAPKRSSSCSEIYPRDQEGKARQPKGLFRHLSHFFALGFPSECPPHFIENIDDCRLLPQLLVDIMQRLFSADEVVQDFLTFASGRPRGSAAMRVFTRALLKVSAQHRDILPPALMVPVLLDRGLEDIVHECRNNPVFDELVEMVLHESVNKRLLFDGYNGSLLVHALNNSTCSVVKLLLKHGADVNRKLHDVHNLCDSVDDAGNQGEIINVLTNNIPNRSVINLSSMCRFVIRGELFEADALPRGIQRLPLPNIMKNYINVLE</sequence>
<evidence type="ECO:0000313" key="5">
    <source>
        <dbReference type="Proteomes" id="UP000014760"/>
    </source>
</evidence>
<dbReference type="InterPro" id="IPR036036">
    <property type="entry name" value="SOCS_box-like_dom_sf"/>
</dbReference>
<evidence type="ECO:0000313" key="4">
    <source>
        <dbReference type="EnsemblMetazoa" id="CapteP186679"/>
    </source>
</evidence>
<dbReference type="OrthoDB" id="6418867at2759"/>
<keyword evidence="5" id="KW-1185">Reference proteome</keyword>
<dbReference type="EnsemblMetazoa" id="CapteT186679">
    <property type="protein sequence ID" value="CapteP186679"/>
    <property type="gene ID" value="CapteG186679"/>
</dbReference>
<feature type="compositionally biased region" description="Acidic residues" evidence="1">
    <location>
        <begin position="1"/>
        <end position="11"/>
    </location>
</feature>
<evidence type="ECO:0000313" key="3">
    <source>
        <dbReference type="EMBL" id="ELT95955.1"/>
    </source>
</evidence>
<evidence type="ECO:0000259" key="2">
    <source>
        <dbReference type="PROSITE" id="PS50225"/>
    </source>
</evidence>
<evidence type="ECO:0000256" key="1">
    <source>
        <dbReference type="SAM" id="MobiDB-lite"/>
    </source>
</evidence>
<dbReference type="SUPFAM" id="SSF48403">
    <property type="entry name" value="Ankyrin repeat"/>
    <property type="match status" value="1"/>
</dbReference>
<dbReference type="Gene3D" id="1.10.750.20">
    <property type="entry name" value="SOCS box"/>
    <property type="match status" value="1"/>
</dbReference>
<feature type="domain" description="SOCS box" evidence="2">
    <location>
        <begin position="222"/>
        <end position="274"/>
    </location>
</feature>